<keyword evidence="2" id="KW-0812">Transmembrane</keyword>
<name>A0AAV2Z077_9STRA</name>
<accession>A0AAV2Z077</accession>
<evidence type="ECO:0000259" key="3">
    <source>
        <dbReference type="PROSITE" id="PS50020"/>
    </source>
</evidence>
<keyword evidence="2" id="KW-0472">Membrane</keyword>
<evidence type="ECO:0000313" key="5">
    <source>
        <dbReference type="Proteomes" id="UP001146120"/>
    </source>
</evidence>
<dbReference type="EMBL" id="DAKRPA010000087">
    <property type="protein sequence ID" value="DAZ99221.1"/>
    <property type="molecule type" value="Genomic_DNA"/>
</dbReference>
<reference evidence="4" key="2">
    <citation type="journal article" date="2023" name="Microbiol Resour">
        <title>Decontamination and Annotation of the Draft Genome Sequence of the Oomycete Lagenidium giganteum ARSEF 373.</title>
        <authorList>
            <person name="Morgan W.R."/>
            <person name="Tartar A."/>
        </authorList>
    </citation>
    <scope>NUCLEOTIDE SEQUENCE</scope>
    <source>
        <strain evidence="4">ARSEF 373</strain>
    </source>
</reference>
<reference evidence="4" key="1">
    <citation type="submission" date="2022-11" db="EMBL/GenBank/DDBJ databases">
        <authorList>
            <person name="Morgan W.R."/>
            <person name="Tartar A."/>
        </authorList>
    </citation>
    <scope>NUCLEOTIDE SEQUENCE</scope>
    <source>
        <strain evidence="4">ARSEF 373</strain>
    </source>
</reference>
<dbReference type="CDD" id="cd00201">
    <property type="entry name" value="WW"/>
    <property type="match status" value="1"/>
</dbReference>
<gene>
    <name evidence="4" type="ORF">N0F65_008088</name>
</gene>
<dbReference type="Pfam" id="PF00397">
    <property type="entry name" value="WW"/>
    <property type="match status" value="1"/>
</dbReference>
<dbReference type="InterPro" id="IPR001202">
    <property type="entry name" value="WW_dom"/>
</dbReference>
<feature type="compositionally biased region" description="Low complexity" evidence="1">
    <location>
        <begin position="373"/>
        <end position="387"/>
    </location>
</feature>
<proteinExistence type="predicted"/>
<dbReference type="Proteomes" id="UP001146120">
    <property type="component" value="Unassembled WGS sequence"/>
</dbReference>
<keyword evidence="5" id="KW-1185">Reference proteome</keyword>
<feature type="transmembrane region" description="Helical" evidence="2">
    <location>
        <begin position="42"/>
        <end position="62"/>
    </location>
</feature>
<protein>
    <recommendedName>
        <fullName evidence="3">WW domain-containing protein</fullName>
    </recommendedName>
</protein>
<organism evidence="4 5">
    <name type="scientific">Lagenidium giganteum</name>
    <dbReference type="NCBI Taxonomy" id="4803"/>
    <lineage>
        <taxon>Eukaryota</taxon>
        <taxon>Sar</taxon>
        <taxon>Stramenopiles</taxon>
        <taxon>Oomycota</taxon>
        <taxon>Peronosporomycetes</taxon>
        <taxon>Pythiales</taxon>
        <taxon>Pythiaceae</taxon>
    </lineage>
</organism>
<feature type="domain" description="WW" evidence="3">
    <location>
        <begin position="456"/>
        <end position="487"/>
    </location>
</feature>
<dbReference type="Gene3D" id="2.20.70.10">
    <property type="match status" value="1"/>
</dbReference>
<feature type="transmembrane region" description="Helical" evidence="2">
    <location>
        <begin position="12"/>
        <end position="30"/>
    </location>
</feature>
<feature type="transmembrane region" description="Helical" evidence="2">
    <location>
        <begin position="139"/>
        <end position="159"/>
    </location>
</feature>
<evidence type="ECO:0000256" key="1">
    <source>
        <dbReference type="SAM" id="MobiDB-lite"/>
    </source>
</evidence>
<dbReference type="PROSITE" id="PS50020">
    <property type="entry name" value="WW_DOMAIN_2"/>
    <property type="match status" value="1"/>
</dbReference>
<feature type="compositionally biased region" description="Low complexity" evidence="1">
    <location>
        <begin position="332"/>
        <end position="366"/>
    </location>
</feature>
<comment type="caution">
    <text evidence="4">The sequence shown here is derived from an EMBL/GenBank/DDBJ whole genome shotgun (WGS) entry which is preliminary data.</text>
</comment>
<evidence type="ECO:0000313" key="4">
    <source>
        <dbReference type="EMBL" id="DAZ99221.1"/>
    </source>
</evidence>
<feature type="compositionally biased region" description="Low complexity" evidence="1">
    <location>
        <begin position="296"/>
        <end position="305"/>
    </location>
</feature>
<dbReference type="AlphaFoldDB" id="A0AAV2Z077"/>
<feature type="region of interest" description="Disordered" evidence="1">
    <location>
        <begin position="269"/>
        <end position="426"/>
    </location>
</feature>
<feature type="compositionally biased region" description="Polar residues" evidence="1">
    <location>
        <begin position="313"/>
        <end position="324"/>
    </location>
</feature>
<feature type="region of interest" description="Disordered" evidence="1">
    <location>
        <begin position="232"/>
        <end position="251"/>
    </location>
</feature>
<feature type="compositionally biased region" description="Polar residues" evidence="1">
    <location>
        <begin position="407"/>
        <end position="418"/>
    </location>
</feature>
<sequence length="487" mass="51825">MSAAMPLKHVSIVDDLLGAVYLLALVLLAVSLELTRRQICKVYQLAFGLAAIWSCVVVGGMIDHQLTDEQLQRALYGSYLASHLAASYTYAPIGLGLVAAVILLVQLSTCSCDCCCLVGAKCASHHRCLSARLRSTASLYAACCLSLFLCIGVRLNVRLRESAIHPVGGTVHWTMLHSPFYLAVTHIGSVLLIELKLFLQHAERDCSAPSSIDGLGFHAAASAPSLPSPAVVEELTQPPLKSVPPSPRRLVDNASASHSFELPPRLAARAATKQQVGKATGAARPSSPVRRENNDGDVSSLISSDSDSDDSVLTPSFTRPSYQLQLPPKAVAPTSRSSSTSLSGYGSSPPSSPASTSSASSYSFSSMRQRPRTLSNTSSSTLALSSSDTDDFSTRQPQQPRRRPAVQSLSRASYSDTSAPAGLRRRAPTLQSSALSMKNVAVADPAPTAADPVWQHTAASEWVEYVDSASGSVYYYNATTGESRWQR</sequence>
<dbReference type="InterPro" id="IPR036020">
    <property type="entry name" value="WW_dom_sf"/>
</dbReference>
<keyword evidence="2" id="KW-1133">Transmembrane helix</keyword>
<dbReference type="SUPFAM" id="SSF51045">
    <property type="entry name" value="WW domain"/>
    <property type="match status" value="1"/>
</dbReference>
<evidence type="ECO:0000256" key="2">
    <source>
        <dbReference type="SAM" id="Phobius"/>
    </source>
</evidence>